<gene>
    <name evidence="1" type="ORF">GCM10009111_26980</name>
</gene>
<dbReference type="RefSeq" id="WP_343818094.1">
    <property type="nucleotide sequence ID" value="NZ_BAAAFA010000009.1"/>
</dbReference>
<dbReference type="EMBL" id="BAAAFA010000009">
    <property type="protein sequence ID" value="GAA0820858.1"/>
    <property type="molecule type" value="Genomic_DNA"/>
</dbReference>
<dbReference type="InterPro" id="IPR021607">
    <property type="entry name" value="DUF3224"/>
</dbReference>
<reference evidence="1 2" key="1">
    <citation type="journal article" date="2019" name="Int. J. Syst. Evol. Microbiol.">
        <title>The Global Catalogue of Microorganisms (GCM) 10K type strain sequencing project: providing services to taxonomists for standard genome sequencing and annotation.</title>
        <authorList>
            <consortium name="The Broad Institute Genomics Platform"/>
            <consortium name="The Broad Institute Genome Sequencing Center for Infectious Disease"/>
            <person name="Wu L."/>
            <person name="Ma J."/>
        </authorList>
    </citation>
    <scope>NUCLEOTIDE SEQUENCE [LARGE SCALE GENOMIC DNA]</scope>
    <source>
        <strain evidence="1 2">JCM 15608</strain>
    </source>
</reference>
<evidence type="ECO:0000313" key="1">
    <source>
        <dbReference type="EMBL" id="GAA0820858.1"/>
    </source>
</evidence>
<dbReference type="InterPro" id="IPR023159">
    <property type="entry name" value="SO1590-like_sf"/>
</dbReference>
<comment type="caution">
    <text evidence="1">The sequence shown here is derived from an EMBL/GenBank/DDBJ whole genome shotgun (WGS) entry which is preliminary data.</text>
</comment>
<dbReference type="Proteomes" id="UP001500021">
    <property type="component" value="Unassembled WGS sequence"/>
</dbReference>
<evidence type="ECO:0000313" key="2">
    <source>
        <dbReference type="Proteomes" id="UP001500021"/>
    </source>
</evidence>
<dbReference type="Pfam" id="PF11528">
    <property type="entry name" value="DUF3224"/>
    <property type="match status" value="1"/>
</dbReference>
<sequence length="131" mass="13794">MSIQLNGTFQITAWDESPYNQNDDGSKQVLAKVTQIYSGDIEGASELQYLMAYSTSGAAMFVGLETLTGTINGKSGSFIIKHEGKFEAGVASSNFTIVPNSGTNELVGIVGTGSFKSGESGQADYSFEINA</sequence>
<organism evidence="1 2">
    <name type="scientific">Colwellia asteriadis</name>
    <dbReference type="NCBI Taxonomy" id="517723"/>
    <lineage>
        <taxon>Bacteria</taxon>
        <taxon>Pseudomonadati</taxon>
        <taxon>Pseudomonadota</taxon>
        <taxon>Gammaproteobacteria</taxon>
        <taxon>Alteromonadales</taxon>
        <taxon>Colwelliaceae</taxon>
        <taxon>Colwellia</taxon>
    </lineage>
</organism>
<dbReference type="Gene3D" id="2.40.350.10">
    <property type="entry name" value="SO1590-like"/>
    <property type="match status" value="1"/>
</dbReference>
<evidence type="ECO:0008006" key="3">
    <source>
        <dbReference type="Google" id="ProtNLM"/>
    </source>
</evidence>
<proteinExistence type="predicted"/>
<protein>
    <recommendedName>
        <fullName evidence="3">DUF3224 domain-containing protein</fullName>
    </recommendedName>
</protein>
<dbReference type="SUPFAM" id="SSF159238">
    <property type="entry name" value="SO1590-like"/>
    <property type="match status" value="1"/>
</dbReference>
<keyword evidence="2" id="KW-1185">Reference proteome</keyword>
<name>A0ABN1L9B5_9GAMM</name>
<accession>A0ABN1L9B5</accession>